<protein>
    <submittedName>
        <fullName evidence="2">RNB domain-containing ribonuclease</fullName>
    </submittedName>
</protein>
<dbReference type="Proteomes" id="UP001589783">
    <property type="component" value="Unassembled WGS sequence"/>
</dbReference>
<accession>A0ABV6H4S6</accession>
<dbReference type="PANTHER" id="PTHR23355">
    <property type="entry name" value="RIBONUCLEASE"/>
    <property type="match status" value="1"/>
</dbReference>
<dbReference type="InterPro" id="IPR040596">
    <property type="entry name" value="RNase_II_C_S1"/>
</dbReference>
<organism evidence="2 3">
    <name type="scientific">Gordonia phosphorivorans</name>
    <dbReference type="NCBI Taxonomy" id="1056982"/>
    <lineage>
        <taxon>Bacteria</taxon>
        <taxon>Bacillati</taxon>
        <taxon>Actinomycetota</taxon>
        <taxon>Actinomycetes</taxon>
        <taxon>Mycobacteriales</taxon>
        <taxon>Gordoniaceae</taxon>
        <taxon>Gordonia</taxon>
    </lineage>
</organism>
<dbReference type="InterPro" id="IPR012340">
    <property type="entry name" value="NA-bd_OB-fold"/>
</dbReference>
<dbReference type="SMART" id="SM00955">
    <property type="entry name" value="RNB"/>
    <property type="match status" value="1"/>
</dbReference>
<comment type="caution">
    <text evidence="2">The sequence shown here is derived from an EMBL/GenBank/DDBJ whole genome shotgun (WGS) entry which is preliminary data.</text>
</comment>
<dbReference type="Pfam" id="PF00773">
    <property type="entry name" value="RNB"/>
    <property type="match status" value="1"/>
</dbReference>
<dbReference type="InterPro" id="IPR001900">
    <property type="entry name" value="RNase_II/R"/>
</dbReference>
<dbReference type="InterPro" id="IPR050180">
    <property type="entry name" value="RNR_Ribonuclease"/>
</dbReference>
<evidence type="ECO:0000313" key="2">
    <source>
        <dbReference type="EMBL" id="MFC0313876.1"/>
    </source>
</evidence>
<proteinExistence type="predicted"/>
<name>A0ABV6H4S6_9ACTN</name>
<dbReference type="PANTHER" id="PTHR23355:SF9">
    <property type="entry name" value="DIS3-LIKE EXONUCLEASE 2"/>
    <property type="match status" value="1"/>
</dbReference>
<dbReference type="RefSeq" id="WP_382360856.1">
    <property type="nucleotide sequence ID" value="NZ_JBHLWV010000011.1"/>
</dbReference>
<keyword evidence="3" id="KW-1185">Reference proteome</keyword>
<reference evidence="2 3" key="1">
    <citation type="submission" date="2024-09" db="EMBL/GenBank/DDBJ databases">
        <authorList>
            <person name="Sun Q."/>
            <person name="Mori K."/>
        </authorList>
    </citation>
    <scope>NUCLEOTIDE SEQUENCE [LARGE SCALE GENOMIC DNA]</scope>
    <source>
        <strain evidence="2 3">CCM 7957</strain>
    </source>
</reference>
<evidence type="ECO:0000259" key="1">
    <source>
        <dbReference type="SMART" id="SM00955"/>
    </source>
</evidence>
<dbReference type="EMBL" id="JBHLWV010000011">
    <property type="protein sequence ID" value="MFC0313876.1"/>
    <property type="molecule type" value="Genomic_DNA"/>
</dbReference>
<evidence type="ECO:0000313" key="3">
    <source>
        <dbReference type="Proteomes" id="UP001589783"/>
    </source>
</evidence>
<gene>
    <name evidence="2" type="ORF">ACFFJD_03275</name>
</gene>
<dbReference type="SUPFAM" id="SSF50249">
    <property type="entry name" value="Nucleic acid-binding proteins"/>
    <property type="match status" value="1"/>
</dbReference>
<feature type="domain" description="RNB" evidence="1">
    <location>
        <begin position="45"/>
        <end position="375"/>
    </location>
</feature>
<sequence length="486" mass="50380">MVDRRVFAPGIDFGKLRAELGLVAEFGSEVEAAAATAVDRYADARIDRSDLELVTVDPPGSMDLDQALRVVADDDGYLVHYAIADVAALVEPGGVVDEESRRRGATIYFPDGNVPLHPRVLSEGAGSLLPEVDRPAVLWTVRVAADGEVADVACARATVRSRARLDYAGVTADAAAGRLHPALSALPDFAAARQSWSLARGAVMLDLPDQDVIANDNPEHPRAWTLRLAPHTPADGWNAQVSLLVGLCAGALMRQAGIGFFRTLPAAEPAAVDELRRIAATLDAQWPHGATPGQFLATLAPDAPSTLALMSAGARLMRGAGYRAIGAEGADSAESVTDAELVHAGVGGLYAHVTAPLRRFADRYATEICLAVTAGRPVDEWVLAALPGLGKVMSGADAVANTAARNSVNLTEAVVLADQVGARFSATVLRDAAGRRPAEIFVAEPAVIAPCTPAPAAGQRCVVEVTEADPVAGVVAFAAVGDAADA</sequence>
<dbReference type="Pfam" id="PF18614">
    <property type="entry name" value="RNase_II_C_S1"/>
    <property type="match status" value="1"/>
</dbReference>